<dbReference type="InterPro" id="IPR015915">
    <property type="entry name" value="Kelch-typ_b-propeller"/>
</dbReference>
<dbReference type="OrthoDB" id="10251809at2759"/>
<dbReference type="Pfam" id="PF24681">
    <property type="entry name" value="Kelch_KLHDC2_KLHL20_DRC7"/>
    <property type="match status" value="1"/>
</dbReference>
<keyword evidence="1" id="KW-0880">Kelch repeat</keyword>
<dbReference type="SUPFAM" id="SSF117281">
    <property type="entry name" value="Kelch motif"/>
    <property type="match status" value="1"/>
</dbReference>
<evidence type="ECO:0000256" key="1">
    <source>
        <dbReference type="ARBA" id="ARBA00022441"/>
    </source>
</evidence>
<keyword evidence="4" id="KW-1185">Reference proteome</keyword>
<protein>
    <submittedName>
        <fullName evidence="3">20715_t:CDS:1</fullName>
    </submittedName>
</protein>
<dbReference type="AlphaFoldDB" id="A0A9N9H9C0"/>
<dbReference type="EMBL" id="CAJVQA010007445">
    <property type="protein sequence ID" value="CAG8656782.1"/>
    <property type="molecule type" value="Genomic_DNA"/>
</dbReference>
<dbReference type="Proteomes" id="UP000789759">
    <property type="component" value="Unassembled WGS sequence"/>
</dbReference>
<organism evidence="3 4">
    <name type="scientific">Cetraspora pellucida</name>
    <dbReference type="NCBI Taxonomy" id="1433469"/>
    <lineage>
        <taxon>Eukaryota</taxon>
        <taxon>Fungi</taxon>
        <taxon>Fungi incertae sedis</taxon>
        <taxon>Mucoromycota</taxon>
        <taxon>Glomeromycotina</taxon>
        <taxon>Glomeromycetes</taxon>
        <taxon>Diversisporales</taxon>
        <taxon>Gigasporaceae</taxon>
        <taxon>Cetraspora</taxon>
    </lineage>
</organism>
<sequence>MNNIFAFVPVLRCYHTATLINNKLYFSGGYHNSSFSSVSNDFFYLDVYELSVITNNTSMPWTDLTYTGGPKKGKGTTGINNDEIFIIGGHHYSQALVNRFNTNEKRGNEVTTNDLWIFNSLTLSRNLSNATNAPEARNNYFAVCLPDENIVYIGGRDNNLKYLPMNILECDGMRGMLINKFWILSFIRDNKCSLILAISDIYSYLATSDQIPSAPPDGLIIIFGGINNSSSKMYYGDLWILDASTYKWSIGNILNPEMGPSSLYGHTATIVGNYMVLAFGRVL</sequence>
<gene>
    <name evidence="3" type="ORF">CPELLU_LOCUS9611</name>
</gene>
<proteinExistence type="predicted"/>
<accession>A0A9N9H9C0</accession>
<dbReference type="Gene3D" id="2.120.10.80">
    <property type="entry name" value="Kelch-type beta propeller"/>
    <property type="match status" value="2"/>
</dbReference>
<dbReference type="PANTHER" id="PTHR46093:SF18">
    <property type="entry name" value="FIBRONECTIN TYPE-III DOMAIN-CONTAINING PROTEIN"/>
    <property type="match status" value="1"/>
</dbReference>
<comment type="caution">
    <text evidence="3">The sequence shown here is derived from an EMBL/GenBank/DDBJ whole genome shotgun (WGS) entry which is preliminary data.</text>
</comment>
<reference evidence="3" key="1">
    <citation type="submission" date="2021-06" db="EMBL/GenBank/DDBJ databases">
        <authorList>
            <person name="Kallberg Y."/>
            <person name="Tangrot J."/>
            <person name="Rosling A."/>
        </authorList>
    </citation>
    <scope>NUCLEOTIDE SEQUENCE</scope>
    <source>
        <strain evidence="3">FL966</strain>
    </source>
</reference>
<evidence type="ECO:0000256" key="2">
    <source>
        <dbReference type="ARBA" id="ARBA00022737"/>
    </source>
</evidence>
<name>A0A9N9H9C0_9GLOM</name>
<evidence type="ECO:0000313" key="4">
    <source>
        <dbReference type="Proteomes" id="UP000789759"/>
    </source>
</evidence>
<keyword evidence="2" id="KW-0677">Repeat</keyword>
<dbReference type="PANTHER" id="PTHR46093">
    <property type="entry name" value="ACYL-COA-BINDING DOMAIN-CONTAINING PROTEIN 5"/>
    <property type="match status" value="1"/>
</dbReference>
<evidence type="ECO:0000313" key="3">
    <source>
        <dbReference type="EMBL" id="CAG8656782.1"/>
    </source>
</evidence>